<evidence type="ECO:0000313" key="2">
    <source>
        <dbReference type="EMBL" id="ELQ35588.1"/>
    </source>
</evidence>
<proteinExistence type="predicted"/>
<accession>A0AA97PID2</accession>
<name>A0AA97PID2_PYRO3</name>
<gene>
    <name evidence="2" type="ORF">OOU_Y34scaffold00700g1</name>
</gene>
<feature type="region of interest" description="Disordered" evidence="1">
    <location>
        <begin position="126"/>
        <end position="145"/>
    </location>
</feature>
<feature type="region of interest" description="Disordered" evidence="1">
    <location>
        <begin position="247"/>
        <end position="313"/>
    </location>
</feature>
<feature type="region of interest" description="Disordered" evidence="1">
    <location>
        <begin position="93"/>
        <end position="119"/>
    </location>
</feature>
<organism evidence="2">
    <name type="scientific">Pyricularia oryzae (strain Y34)</name>
    <name type="common">Rice blast fungus</name>
    <name type="synonym">Magnaporthe oryzae</name>
    <dbReference type="NCBI Taxonomy" id="1143189"/>
    <lineage>
        <taxon>Eukaryota</taxon>
        <taxon>Fungi</taxon>
        <taxon>Dikarya</taxon>
        <taxon>Ascomycota</taxon>
        <taxon>Pezizomycotina</taxon>
        <taxon>Sordariomycetes</taxon>
        <taxon>Sordariomycetidae</taxon>
        <taxon>Magnaporthales</taxon>
        <taxon>Pyriculariaceae</taxon>
        <taxon>Pyricularia</taxon>
    </lineage>
</organism>
<reference evidence="2" key="1">
    <citation type="journal article" date="2012" name="PLoS Genet.">
        <title>Comparative analysis of the genomes of two field isolates of the rice blast fungus Magnaporthe oryzae.</title>
        <authorList>
            <person name="Xue M."/>
            <person name="Yang J."/>
            <person name="Li Z."/>
            <person name="Hu S."/>
            <person name="Yao N."/>
            <person name="Dean R.A."/>
            <person name="Zhao W."/>
            <person name="Shen M."/>
            <person name="Zhang H."/>
            <person name="Li C."/>
            <person name="Liu L."/>
            <person name="Cao L."/>
            <person name="Xu X."/>
            <person name="Xing Y."/>
            <person name="Hsiang T."/>
            <person name="Zhang Z."/>
            <person name="Xu J.R."/>
            <person name="Peng Y.L."/>
        </authorList>
    </citation>
    <scope>NUCLEOTIDE SEQUENCE</scope>
    <source>
        <strain evidence="2">Y34</strain>
    </source>
</reference>
<dbReference type="AlphaFoldDB" id="A0AA97PID2"/>
<protein>
    <submittedName>
        <fullName evidence="2">Uncharacterized protein</fullName>
    </submittedName>
</protein>
<dbReference type="Proteomes" id="UP000011086">
    <property type="component" value="Unassembled WGS sequence"/>
</dbReference>
<dbReference type="EMBL" id="JH792981">
    <property type="protein sequence ID" value="ELQ35588.1"/>
    <property type="molecule type" value="Genomic_DNA"/>
</dbReference>
<sequence>MWVLAEVYSDPRAAFTEAESNIRYFVACEYLSALLKHIIEMPDTIHNRGSPKNWRPGLVIVRPADEVSKDRSSASFPSANVSLSSRSMSNTSAGAFLKKPKVPTRQSPGRHTESRAKINLPSLAARVGKKSQPADKVTEKSKERRKAALERWANGHVEQTPDTESFAYSGNTVNSCSSFASPYGDLMDIDDFTLPPDSLNTTPFLNSIEPPVAVEQYTPPSLFAVTSPTKSRTIRITTIRQAAQLTVPNRQRTRASADGVTKKPAESVKTSMEMSLVMRPRQSPAYDIPPPNDGSQPEEEDQFESRSPEQTVSRLRRAARVAGPQQWHSAARPAAAKDDALAWLPLREAGSVGFRKNLFRKLAGAVAPWVNRGSKITVGTIR</sequence>
<feature type="compositionally biased region" description="Basic and acidic residues" evidence="1">
    <location>
        <begin position="132"/>
        <end position="145"/>
    </location>
</feature>
<evidence type="ECO:0000256" key="1">
    <source>
        <dbReference type="SAM" id="MobiDB-lite"/>
    </source>
</evidence>